<proteinExistence type="predicted"/>
<dbReference type="EMBL" id="QREH01000001">
    <property type="protein sequence ID" value="REE02901.1"/>
    <property type="molecule type" value="Genomic_DNA"/>
</dbReference>
<dbReference type="RefSeq" id="WP_115931116.1">
    <property type="nucleotide sequence ID" value="NZ_QREH01000001.1"/>
</dbReference>
<sequence>MRSQKILPIAVSLPLLFTLAACGGGSPDAAQNAGAGSSPASSAENQELDSLTQEQLVERAREEGQVTVYSFTSRIAQVEEAFEEEYPGIDFIGHDISSSEQITRLQAEAQAGSPSADVAYISDAPVVVTELLQDGILTNHVPERMAEVVPAEYQEPLLANRLSTKVLMYNEEAHPEGSPITNLWQLTEEEWNGKVVMVDPTVRGDYLDLMTEIVAQSDAMAAAHQEHFGRAIELDEGVATAGEQFIADLYANGLVLVDDTDNVNAAVGQTGQEDPPVGFTSYSDRRDNEDEGWALQVSLGTGPSTGITFPAYLGLVAGSENPAAARLAIDFLMGDDSPTGGPGYEPFYVAGDYPVREDVENPEGAVSLEELAAWDIDPEALAETRSDVADFILTLG</sequence>
<evidence type="ECO:0000256" key="2">
    <source>
        <dbReference type="SAM" id="MobiDB-lite"/>
    </source>
</evidence>
<evidence type="ECO:0000256" key="1">
    <source>
        <dbReference type="ARBA" id="ARBA00022729"/>
    </source>
</evidence>
<feature type="compositionally biased region" description="Low complexity" evidence="2">
    <location>
        <begin position="29"/>
        <end position="43"/>
    </location>
</feature>
<name>A0A3D9L963_9MICC</name>
<dbReference type="InterPro" id="IPR006059">
    <property type="entry name" value="SBP"/>
</dbReference>
<dbReference type="OrthoDB" id="9769567at2"/>
<protein>
    <submittedName>
        <fullName evidence="4">Iron(III) transport system substrate-binding protein</fullName>
    </submittedName>
</protein>
<comment type="caution">
    <text evidence="4">The sequence shown here is derived from an EMBL/GenBank/DDBJ whole genome shotgun (WGS) entry which is preliminary data.</text>
</comment>
<reference evidence="4 5" key="1">
    <citation type="submission" date="2018-07" db="EMBL/GenBank/DDBJ databases">
        <title>Sequencing the genomes of 1000 actinobacteria strains.</title>
        <authorList>
            <person name="Klenk H.-P."/>
        </authorList>
    </citation>
    <scope>NUCLEOTIDE SEQUENCE [LARGE SCALE GENOMIC DNA]</scope>
    <source>
        <strain evidence="4 5">DSM 14442</strain>
    </source>
</reference>
<dbReference type="Gene3D" id="3.40.190.10">
    <property type="entry name" value="Periplasmic binding protein-like II"/>
    <property type="match status" value="2"/>
</dbReference>
<dbReference type="SUPFAM" id="SSF53850">
    <property type="entry name" value="Periplasmic binding protein-like II"/>
    <property type="match status" value="1"/>
</dbReference>
<feature type="signal peptide" evidence="3">
    <location>
        <begin position="1"/>
        <end position="20"/>
    </location>
</feature>
<evidence type="ECO:0000256" key="3">
    <source>
        <dbReference type="SAM" id="SignalP"/>
    </source>
</evidence>
<dbReference type="Proteomes" id="UP000256727">
    <property type="component" value="Unassembled WGS sequence"/>
</dbReference>
<evidence type="ECO:0000313" key="5">
    <source>
        <dbReference type="Proteomes" id="UP000256727"/>
    </source>
</evidence>
<organism evidence="4 5">
    <name type="scientific">Citricoccus muralis</name>
    <dbReference type="NCBI Taxonomy" id="169134"/>
    <lineage>
        <taxon>Bacteria</taxon>
        <taxon>Bacillati</taxon>
        <taxon>Actinomycetota</taxon>
        <taxon>Actinomycetes</taxon>
        <taxon>Micrococcales</taxon>
        <taxon>Micrococcaceae</taxon>
        <taxon>Citricoccus</taxon>
    </lineage>
</organism>
<dbReference type="AlphaFoldDB" id="A0A3D9L963"/>
<dbReference type="PANTHER" id="PTHR30006">
    <property type="entry name" value="THIAMINE-BINDING PERIPLASMIC PROTEIN-RELATED"/>
    <property type="match status" value="1"/>
</dbReference>
<dbReference type="Pfam" id="PF01547">
    <property type="entry name" value="SBP_bac_1"/>
    <property type="match status" value="1"/>
</dbReference>
<evidence type="ECO:0000313" key="4">
    <source>
        <dbReference type="EMBL" id="REE02901.1"/>
    </source>
</evidence>
<keyword evidence="5" id="KW-1185">Reference proteome</keyword>
<dbReference type="PROSITE" id="PS51257">
    <property type="entry name" value="PROKAR_LIPOPROTEIN"/>
    <property type="match status" value="1"/>
</dbReference>
<feature type="chain" id="PRO_5039564588" evidence="3">
    <location>
        <begin position="21"/>
        <end position="396"/>
    </location>
</feature>
<gene>
    <name evidence="4" type="ORF">C8E99_0691</name>
</gene>
<feature type="region of interest" description="Disordered" evidence="2">
    <location>
        <begin position="28"/>
        <end position="51"/>
    </location>
</feature>
<accession>A0A3D9L963</accession>
<keyword evidence="1 3" id="KW-0732">Signal</keyword>